<sequence>MRKKKKYQTFIIEVRNKRDKHKAVINYNNLADMNNDTFNYWRSPALRHCYQQDIEVEVNKNKALICHQKAIKIKKTSGK</sequence>
<gene>
    <name evidence="1" type="ORF">DHETER_LOCUS1970</name>
</gene>
<dbReference type="EMBL" id="CAJVPU010001305">
    <property type="protein sequence ID" value="CAG8477141.1"/>
    <property type="molecule type" value="Genomic_DNA"/>
</dbReference>
<evidence type="ECO:0000313" key="1">
    <source>
        <dbReference type="EMBL" id="CAG8477141.1"/>
    </source>
</evidence>
<name>A0ACA9KKI8_9GLOM</name>
<reference evidence="1" key="1">
    <citation type="submission" date="2021-06" db="EMBL/GenBank/DDBJ databases">
        <authorList>
            <person name="Kallberg Y."/>
            <person name="Tangrot J."/>
            <person name="Rosling A."/>
        </authorList>
    </citation>
    <scope>NUCLEOTIDE SEQUENCE</scope>
    <source>
        <strain evidence="1">IL203A</strain>
    </source>
</reference>
<proteinExistence type="predicted"/>
<comment type="caution">
    <text evidence="1">The sequence shown here is derived from an EMBL/GenBank/DDBJ whole genome shotgun (WGS) entry which is preliminary data.</text>
</comment>
<evidence type="ECO:0000313" key="2">
    <source>
        <dbReference type="Proteomes" id="UP000789702"/>
    </source>
</evidence>
<dbReference type="Proteomes" id="UP000789702">
    <property type="component" value="Unassembled WGS sequence"/>
</dbReference>
<keyword evidence="2" id="KW-1185">Reference proteome</keyword>
<protein>
    <submittedName>
        <fullName evidence="1">12619_t:CDS:1</fullName>
    </submittedName>
</protein>
<organism evidence="1 2">
    <name type="scientific">Dentiscutata heterogama</name>
    <dbReference type="NCBI Taxonomy" id="1316150"/>
    <lineage>
        <taxon>Eukaryota</taxon>
        <taxon>Fungi</taxon>
        <taxon>Fungi incertae sedis</taxon>
        <taxon>Mucoromycota</taxon>
        <taxon>Glomeromycotina</taxon>
        <taxon>Glomeromycetes</taxon>
        <taxon>Diversisporales</taxon>
        <taxon>Gigasporaceae</taxon>
        <taxon>Dentiscutata</taxon>
    </lineage>
</organism>
<accession>A0ACA9KKI8</accession>